<feature type="region of interest" description="Disordered" evidence="1">
    <location>
        <begin position="1"/>
        <end position="29"/>
    </location>
</feature>
<accession>A0A4Y2C3X9</accession>
<gene>
    <name evidence="2" type="ORF">AVEN_185606_1</name>
</gene>
<comment type="caution">
    <text evidence="2">The sequence shown here is derived from an EMBL/GenBank/DDBJ whole genome shotgun (WGS) entry which is preliminary data.</text>
</comment>
<evidence type="ECO:0000256" key="1">
    <source>
        <dbReference type="SAM" id="MobiDB-lite"/>
    </source>
</evidence>
<protein>
    <submittedName>
        <fullName evidence="2">Uncharacterized protein</fullName>
    </submittedName>
</protein>
<keyword evidence="3" id="KW-1185">Reference proteome</keyword>
<proteinExistence type="predicted"/>
<dbReference type="Proteomes" id="UP000499080">
    <property type="component" value="Unassembled WGS sequence"/>
</dbReference>
<feature type="non-terminal residue" evidence="2">
    <location>
        <position position="29"/>
    </location>
</feature>
<dbReference type="AlphaFoldDB" id="A0A4Y2C3X9"/>
<sequence>MDRGKTAPGSVLPQCNLPIAGVESADEDA</sequence>
<reference evidence="2 3" key="1">
    <citation type="journal article" date="2019" name="Sci. Rep.">
        <title>Orb-weaving spider Araneus ventricosus genome elucidates the spidroin gene catalogue.</title>
        <authorList>
            <person name="Kono N."/>
            <person name="Nakamura H."/>
            <person name="Ohtoshi R."/>
            <person name="Moran D.A.P."/>
            <person name="Shinohara A."/>
            <person name="Yoshida Y."/>
            <person name="Fujiwara M."/>
            <person name="Mori M."/>
            <person name="Tomita M."/>
            <person name="Arakawa K."/>
        </authorList>
    </citation>
    <scope>NUCLEOTIDE SEQUENCE [LARGE SCALE GENOMIC DNA]</scope>
</reference>
<organism evidence="2 3">
    <name type="scientific">Araneus ventricosus</name>
    <name type="common">Orbweaver spider</name>
    <name type="synonym">Epeira ventricosa</name>
    <dbReference type="NCBI Taxonomy" id="182803"/>
    <lineage>
        <taxon>Eukaryota</taxon>
        <taxon>Metazoa</taxon>
        <taxon>Ecdysozoa</taxon>
        <taxon>Arthropoda</taxon>
        <taxon>Chelicerata</taxon>
        <taxon>Arachnida</taxon>
        <taxon>Araneae</taxon>
        <taxon>Araneomorphae</taxon>
        <taxon>Entelegynae</taxon>
        <taxon>Araneoidea</taxon>
        <taxon>Araneidae</taxon>
        <taxon>Araneus</taxon>
    </lineage>
</organism>
<evidence type="ECO:0000313" key="3">
    <source>
        <dbReference type="Proteomes" id="UP000499080"/>
    </source>
</evidence>
<name>A0A4Y2C3X9_ARAVE</name>
<evidence type="ECO:0000313" key="2">
    <source>
        <dbReference type="EMBL" id="GBL98447.1"/>
    </source>
</evidence>
<dbReference type="EMBL" id="BGPR01161753">
    <property type="protein sequence ID" value="GBL98447.1"/>
    <property type="molecule type" value="Genomic_DNA"/>
</dbReference>